<keyword evidence="5" id="KW-1185">Reference proteome</keyword>
<dbReference type="Gene3D" id="2.30.30.690">
    <property type="match status" value="1"/>
</dbReference>
<name>A0A1H9K3X9_9EURY</name>
<evidence type="ECO:0000259" key="2">
    <source>
        <dbReference type="Pfam" id="PF01978"/>
    </source>
</evidence>
<comment type="similarity">
    <text evidence="1">Belongs to the transcriptional regulator TrmB family.</text>
</comment>
<dbReference type="Gene3D" id="1.10.10.10">
    <property type="entry name" value="Winged helix-like DNA-binding domain superfamily/Winged helix DNA-binding domain"/>
    <property type="match status" value="1"/>
</dbReference>
<accession>A0A1H9K3X9</accession>
<dbReference type="InterPro" id="IPR036390">
    <property type="entry name" value="WH_DNA-bd_sf"/>
</dbReference>
<dbReference type="Pfam" id="PF11495">
    <property type="entry name" value="Regulator_TrmB"/>
    <property type="match status" value="1"/>
</dbReference>
<dbReference type="InterPro" id="IPR011991">
    <property type="entry name" value="ArsR-like_HTH"/>
</dbReference>
<dbReference type="EMBL" id="FOFD01000003">
    <property type="protein sequence ID" value="SEQ93800.1"/>
    <property type="molecule type" value="Genomic_DNA"/>
</dbReference>
<dbReference type="InterPro" id="IPR036388">
    <property type="entry name" value="WH-like_DNA-bd_sf"/>
</dbReference>
<dbReference type="Proteomes" id="UP000199114">
    <property type="component" value="Unassembled WGS sequence"/>
</dbReference>
<dbReference type="CDD" id="cd00090">
    <property type="entry name" value="HTH_ARSR"/>
    <property type="match status" value="1"/>
</dbReference>
<dbReference type="SUPFAM" id="SSF159071">
    <property type="entry name" value="TrmB C-terminal domain-like"/>
    <property type="match status" value="1"/>
</dbReference>
<feature type="domain" description="Transcription regulator TrmB N-terminal" evidence="2">
    <location>
        <begin position="9"/>
        <end position="77"/>
    </location>
</feature>
<dbReference type="OrthoDB" id="201002at2157"/>
<protein>
    <submittedName>
        <fullName evidence="4">Sugar-specific transcriptional regulator TrmB</fullName>
    </submittedName>
</protein>
<evidence type="ECO:0000313" key="5">
    <source>
        <dbReference type="Proteomes" id="UP000199114"/>
    </source>
</evidence>
<dbReference type="SUPFAM" id="SSF46785">
    <property type="entry name" value="Winged helix' DNA-binding domain"/>
    <property type="match status" value="1"/>
</dbReference>
<reference evidence="5" key="1">
    <citation type="submission" date="2016-10" db="EMBL/GenBank/DDBJ databases">
        <authorList>
            <person name="Varghese N."/>
            <person name="Submissions S."/>
        </authorList>
    </citation>
    <scope>NUCLEOTIDE SEQUENCE [LARGE SCALE GENOMIC DNA]</scope>
    <source>
        <strain evidence="5">DSM 25055</strain>
    </source>
</reference>
<organism evidence="4 5">
    <name type="scientific">Natrinema salaciae</name>
    <dbReference type="NCBI Taxonomy" id="1186196"/>
    <lineage>
        <taxon>Archaea</taxon>
        <taxon>Methanobacteriati</taxon>
        <taxon>Methanobacteriota</taxon>
        <taxon>Stenosarchaea group</taxon>
        <taxon>Halobacteria</taxon>
        <taxon>Halobacteriales</taxon>
        <taxon>Natrialbaceae</taxon>
        <taxon>Natrinema</taxon>
    </lineage>
</organism>
<gene>
    <name evidence="4" type="ORF">SAMN04489841_2792</name>
</gene>
<dbReference type="PANTHER" id="PTHR34293:SF1">
    <property type="entry name" value="HTH-TYPE TRANSCRIPTIONAL REGULATOR TRMBL2"/>
    <property type="match status" value="1"/>
</dbReference>
<dbReference type="InterPro" id="IPR051797">
    <property type="entry name" value="TrmB-like"/>
</dbReference>
<dbReference type="InterPro" id="IPR021586">
    <property type="entry name" value="Tscrpt_reg_TrmB_C"/>
</dbReference>
<dbReference type="STRING" id="1186196.SAMN04489841_2792"/>
<evidence type="ECO:0000313" key="4">
    <source>
        <dbReference type="EMBL" id="SEQ93800.1"/>
    </source>
</evidence>
<dbReference type="RefSeq" id="WP_090618310.1">
    <property type="nucleotide sequence ID" value="NZ_FOFD01000003.1"/>
</dbReference>
<dbReference type="AlphaFoldDB" id="A0A1H9K3X9"/>
<proteinExistence type="inferred from homology"/>
<dbReference type="Pfam" id="PF01978">
    <property type="entry name" value="TrmB"/>
    <property type="match status" value="1"/>
</dbReference>
<feature type="domain" description="Transcription regulator TrmB C-terminal" evidence="3">
    <location>
        <begin position="107"/>
        <end position="350"/>
    </location>
</feature>
<evidence type="ECO:0000259" key="3">
    <source>
        <dbReference type="Pfam" id="PF11495"/>
    </source>
</evidence>
<sequence length="356" mass="39851">MTDPLRRELERLGFSDAEIEVYLGVVDVGEAYASELAELTDVSKRHVYRSCERLETWGLVDVQEQLQPTMIRASPPEEVAAIIEDSYDTILDQVETRYERSPDGFDQVEVLKREITTVARCRDLIANAEEWVIVVAPVDLVAELAEELAAARQRGVFSLVLTDTTSDVEGRSIEEITDVLRYRERLDVFAEFAVAADYTLSLMIRNGDGPIDTEQYGPGLFFDQEGLSGRIIGSIFANEWRLGTEEWAPDPVELPHTFELYPRTVAHAALHRREGTSLRATVQCRRVQDGERTELTGEVVGVHQGIVDPYEKSFMSEQALILRTDDGRVTVGGPPATIEDYAAQRVTLERGGSDDD</sequence>
<evidence type="ECO:0000256" key="1">
    <source>
        <dbReference type="ARBA" id="ARBA00007287"/>
    </source>
</evidence>
<dbReference type="InterPro" id="IPR002831">
    <property type="entry name" value="Tscrpt_reg_TrmB_N"/>
</dbReference>
<dbReference type="PANTHER" id="PTHR34293">
    <property type="entry name" value="HTH-TYPE TRANSCRIPTIONAL REGULATOR TRMBL2"/>
    <property type="match status" value="1"/>
</dbReference>